<sequence length="365" mass="40575">MVASFLSGGCAVSNRDSVRLAFGQIEPDSQMHSVSVKKVDGKYSVVTESFLGCAPECRPGSIDAHQFSLWAALSTEKYQFDFFVEKGLLNHLPERRDIESEVQATIDLMVSEFESIFLVKKGGKVLFYLVEEGRRKALRWEFKDSGNIVVAFAFPLISQAKLEGRVNELMDLTSKRGVGVSQKTLALSLVHAELVKIFEALAHEWTHVDQDLNAAAPRETAEHVKERVINDEVRAYLVGFYIRALLANMVTIDLEQRTKLSYSLPLPKAIFPSESLEVELRLPVSAFNLNEYVSIQQTIAGANIAACLGKEELTNDMGDLNRLRQLVLAAVQSDHDFTKGFLLPENACRTEAAVLTRVESSPSVH</sequence>
<dbReference type="AlphaFoldDB" id="A0A4R6ULD7"/>
<name>A0A4R6ULD7_9GAMM</name>
<accession>A0A4R6ULD7</accession>
<protein>
    <submittedName>
        <fullName evidence="1">Uncharacterized protein</fullName>
    </submittedName>
</protein>
<organism evidence="1 2">
    <name type="scientific">Permianibacter aggregans</name>
    <dbReference type="NCBI Taxonomy" id="1510150"/>
    <lineage>
        <taxon>Bacteria</taxon>
        <taxon>Pseudomonadati</taxon>
        <taxon>Pseudomonadota</taxon>
        <taxon>Gammaproteobacteria</taxon>
        <taxon>Pseudomonadales</taxon>
        <taxon>Pseudomonadaceae</taxon>
        <taxon>Permianibacter</taxon>
    </lineage>
</organism>
<gene>
    <name evidence="1" type="ORF">EV696_10995</name>
</gene>
<reference evidence="1 2" key="1">
    <citation type="submission" date="2019-03" db="EMBL/GenBank/DDBJ databases">
        <title>Genomic Encyclopedia of Type Strains, Phase IV (KMG-IV): sequencing the most valuable type-strain genomes for metagenomic binning, comparative biology and taxonomic classification.</title>
        <authorList>
            <person name="Goeker M."/>
        </authorList>
    </citation>
    <scope>NUCLEOTIDE SEQUENCE [LARGE SCALE GENOMIC DNA]</scope>
    <source>
        <strain evidence="1 2">DSM 103792</strain>
    </source>
</reference>
<keyword evidence="2" id="KW-1185">Reference proteome</keyword>
<comment type="caution">
    <text evidence="1">The sequence shown here is derived from an EMBL/GenBank/DDBJ whole genome shotgun (WGS) entry which is preliminary data.</text>
</comment>
<evidence type="ECO:0000313" key="2">
    <source>
        <dbReference type="Proteomes" id="UP000295375"/>
    </source>
</evidence>
<dbReference type="EMBL" id="SNYM01000009">
    <property type="protein sequence ID" value="TDQ47691.1"/>
    <property type="molecule type" value="Genomic_DNA"/>
</dbReference>
<evidence type="ECO:0000313" key="1">
    <source>
        <dbReference type="EMBL" id="TDQ47691.1"/>
    </source>
</evidence>
<dbReference type="Proteomes" id="UP000295375">
    <property type="component" value="Unassembled WGS sequence"/>
</dbReference>
<proteinExistence type="predicted"/>